<dbReference type="GO" id="GO:0019805">
    <property type="term" value="P:quinolinate biosynthetic process"/>
    <property type="evidence" value="ECO:0007669"/>
    <property type="project" value="UniProtKB-UniRule"/>
</dbReference>
<gene>
    <name evidence="9" type="primary">KMO</name>
    <name evidence="12" type="ORF">BV898_10010</name>
</gene>
<dbReference type="EMBL" id="MTYJ01000081">
    <property type="protein sequence ID" value="OQV15914.1"/>
    <property type="molecule type" value="Genomic_DNA"/>
</dbReference>
<keyword evidence="13" id="KW-1185">Reference proteome</keyword>
<comment type="function">
    <text evidence="9">Catalyzes the hydroxylation of L-kynurenine (L-Kyn) to form 3-hydroxy-L-kynurenine (L-3OHKyn). Required for synthesis of quinolinic acid.</text>
</comment>
<dbReference type="PRINTS" id="PR00420">
    <property type="entry name" value="RNGMNOXGNASE"/>
</dbReference>
<evidence type="ECO:0000256" key="5">
    <source>
        <dbReference type="ARBA" id="ARBA00022857"/>
    </source>
</evidence>
<proteinExistence type="inferred from homology"/>
<evidence type="ECO:0000256" key="7">
    <source>
        <dbReference type="ARBA" id="ARBA00023033"/>
    </source>
</evidence>
<dbReference type="PANTHER" id="PTHR46028">
    <property type="entry name" value="KYNURENINE 3-MONOOXYGENASE"/>
    <property type="match status" value="1"/>
</dbReference>
<evidence type="ECO:0000256" key="4">
    <source>
        <dbReference type="ARBA" id="ARBA00022827"/>
    </source>
</evidence>
<keyword evidence="10" id="KW-0812">Transmembrane</keyword>
<accession>A0A1W0WL30</accession>
<comment type="cofactor">
    <cofactor evidence="1 9">
        <name>FAD</name>
        <dbReference type="ChEBI" id="CHEBI:57692"/>
    </cofactor>
</comment>
<comment type="subcellular location">
    <subcellularLocation>
        <location evidence="9">Mitochondrion</location>
    </subcellularLocation>
</comment>
<protein>
    <recommendedName>
        <fullName evidence="9">Kynurenine 3-monooxygenase</fullName>
        <ecNumber evidence="9">1.14.13.9</ecNumber>
    </recommendedName>
    <alternativeName>
        <fullName evidence="9">Kynurenine 3-hydroxylase</fullName>
    </alternativeName>
</protein>
<sequence>MPEINGHSVAPSKRIAIVGGGLVGSLNACFFAQKGFHVDLYESRADIRTATKVAGRSINLALSHRGRAALRAVGLEGHITTEGIPMYARMIHDLDGSTHAVPYGTRPDHFIISIDRRRLNEVMLNMAEKFPLVKFHFNHRLVKCNLESGDMTFSISGGATVEHTADLVIGCDGAHSAVRGVMEKKILFDFKQEYIEHGYVELETPADKSGDYAMAKNYLHIWPRDTFMLIALPNLDRSFTTTLFMPFKQFDQLTTETAVTNFFRATFPDAVKLIGENHLVKSFMDTKPSSLISVKCKPYHSGRAVIMGDAAHAMVPFYGQGMNAGFLDCLMFHELMDQYNDNFDLVLPAFTKMMQPNGEAIVDLAAYNYIEMRHLVNTWSYYFRKKMDNFLYRLMPNSWVPRYTMVTFTLTPYSKCIEHRDWQDKMLTRAAWIGGTTIVAMALCAVLPLAQMEDYLEHSTRIGRTFSRVVRGTKSHLGYSQFFLRHAWRYSN</sequence>
<name>A0A1W0WL30_HYPEX</name>
<dbReference type="PANTHER" id="PTHR46028:SF2">
    <property type="entry name" value="KYNURENINE 3-MONOOXYGENASE"/>
    <property type="match status" value="1"/>
</dbReference>
<dbReference type="HAMAP" id="MF_01971">
    <property type="entry name" value="Kynurenine_monooxygenase"/>
    <property type="match status" value="1"/>
</dbReference>
<dbReference type="Gene3D" id="3.50.50.60">
    <property type="entry name" value="FAD/NAD(P)-binding domain"/>
    <property type="match status" value="1"/>
</dbReference>
<dbReference type="GO" id="GO:0070189">
    <property type="term" value="P:kynurenine metabolic process"/>
    <property type="evidence" value="ECO:0007669"/>
    <property type="project" value="TreeGrafter"/>
</dbReference>
<evidence type="ECO:0000313" key="13">
    <source>
        <dbReference type="Proteomes" id="UP000192578"/>
    </source>
</evidence>
<dbReference type="GO" id="GO:0071949">
    <property type="term" value="F:FAD binding"/>
    <property type="evidence" value="ECO:0007669"/>
    <property type="project" value="InterPro"/>
</dbReference>
<keyword evidence="10" id="KW-1133">Transmembrane helix</keyword>
<dbReference type="AlphaFoldDB" id="A0A1W0WL30"/>
<feature type="domain" description="FAD-binding" evidence="11">
    <location>
        <begin position="15"/>
        <end position="329"/>
    </location>
</feature>
<keyword evidence="9" id="KW-0496">Mitochondrion</keyword>
<evidence type="ECO:0000256" key="8">
    <source>
        <dbReference type="ARBA" id="ARBA00047818"/>
    </source>
</evidence>
<dbReference type="InterPro" id="IPR036188">
    <property type="entry name" value="FAD/NAD-bd_sf"/>
</dbReference>
<dbReference type="FunFam" id="3.50.50.60:FF:000185">
    <property type="entry name" value="Kynurenine 3-monooxygenase"/>
    <property type="match status" value="1"/>
</dbReference>
<evidence type="ECO:0000256" key="10">
    <source>
        <dbReference type="SAM" id="Phobius"/>
    </source>
</evidence>
<evidence type="ECO:0000256" key="2">
    <source>
        <dbReference type="ARBA" id="ARBA00022630"/>
    </source>
</evidence>
<organism evidence="12 13">
    <name type="scientific">Hypsibius exemplaris</name>
    <name type="common">Freshwater tardigrade</name>
    <dbReference type="NCBI Taxonomy" id="2072580"/>
    <lineage>
        <taxon>Eukaryota</taxon>
        <taxon>Metazoa</taxon>
        <taxon>Ecdysozoa</taxon>
        <taxon>Tardigrada</taxon>
        <taxon>Eutardigrada</taxon>
        <taxon>Parachela</taxon>
        <taxon>Hypsibioidea</taxon>
        <taxon>Hypsibiidae</taxon>
        <taxon>Hypsibius</taxon>
    </lineage>
</organism>
<reference evidence="13" key="1">
    <citation type="submission" date="2017-01" db="EMBL/GenBank/DDBJ databases">
        <title>Comparative genomics of anhydrobiosis in the tardigrade Hypsibius dujardini.</title>
        <authorList>
            <person name="Yoshida Y."/>
            <person name="Koutsovoulos G."/>
            <person name="Laetsch D."/>
            <person name="Stevens L."/>
            <person name="Kumar S."/>
            <person name="Horikawa D."/>
            <person name="Ishino K."/>
            <person name="Komine S."/>
            <person name="Tomita M."/>
            <person name="Blaxter M."/>
            <person name="Arakawa K."/>
        </authorList>
    </citation>
    <scope>NUCLEOTIDE SEQUENCE [LARGE SCALE GENOMIC DNA]</scope>
    <source>
        <strain evidence="13">Z151</strain>
    </source>
</reference>
<dbReference type="Pfam" id="PF01494">
    <property type="entry name" value="FAD_binding_3"/>
    <property type="match status" value="1"/>
</dbReference>
<keyword evidence="5 9" id="KW-0521">NADP</keyword>
<feature type="transmembrane region" description="Helical" evidence="10">
    <location>
        <begin position="430"/>
        <end position="450"/>
    </location>
</feature>
<dbReference type="GO" id="GO:0006569">
    <property type="term" value="P:L-tryptophan catabolic process"/>
    <property type="evidence" value="ECO:0007669"/>
    <property type="project" value="UniProtKB-UniRule"/>
</dbReference>
<comment type="catalytic activity">
    <reaction evidence="8 9">
        <text>L-kynurenine + NADPH + O2 + H(+) = 3-hydroxy-L-kynurenine + NADP(+) + H2O</text>
        <dbReference type="Rhea" id="RHEA:20545"/>
        <dbReference type="ChEBI" id="CHEBI:15377"/>
        <dbReference type="ChEBI" id="CHEBI:15378"/>
        <dbReference type="ChEBI" id="CHEBI:15379"/>
        <dbReference type="ChEBI" id="CHEBI:57783"/>
        <dbReference type="ChEBI" id="CHEBI:57959"/>
        <dbReference type="ChEBI" id="CHEBI:58125"/>
        <dbReference type="ChEBI" id="CHEBI:58349"/>
        <dbReference type="EC" id="1.14.13.9"/>
    </reaction>
</comment>
<comment type="pathway">
    <text evidence="9">Cofactor biosynthesis; NAD(+) biosynthesis; quinolinate from L-kynurenine: step 1/3.</text>
</comment>
<keyword evidence="7 9" id="KW-0503">Monooxygenase</keyword>
<dbReference type="SUPFAM" id="SSF51905">
    <property type="entry name" value="FAD/NAD(P)-binding domain"/>
    <property type="match status" value="1"/>
</dbReference>
<dbReference type="InterPro" id="IPR027545">
    <property type="entry name" value="Kynurenine_monooxygenase"/>
</dbReference>
<dbReference type="GO" id="GO:0043420">
    <property type="term" value="P:anthranilate metabolic process"/>
    <property type="evidence" value="ECO:0007669"/>
    <property type="project" value="UniProtKB-UniRule"/>
</dbReference>
<comment type="caution">
    <text evidence="12">The sequence shown here is derived from an EMBL/GenBank/DDBJ whole genome shotgun (WGS) entry which is preliminary data.</text>
</comment>
<evidence type="ECO:0000256" key="9">
    <source>
        <dbReference type="HAMAP-Rule" id="MF_03018"/>
    </source>
</evidence>
<evidence type="ECO:0000256" key="3">
    <source>
        <dbReference type="ARBA" id="ARBA00022642"/>
    </source>
</evidence>
<evidence type="ECO:0000256" key="1">
    <source>
        <dbReference type="ARBA" id="ARBA00001974"/>
    </source>
</evidence>
<evidence type="ECO:0000256" key="6">
    <source>
        <dbReference type="ARBA" id="ARBA00023002"/>
    </source>
</evidence>
<dbReference type="OrthoDB" id="10053569at2759"/>
<dbReference type="GO" id="GO:0034354">
    <property type="term" value="P:'de novo' NAD+ biosynthetic process from L-tryptophan"/>
    <property type="evidence" value="ECO:0007669"/>
    <property type="project" value="UniProtKB-UniRule"/>
</dbReference>
<dbReference type="EC" id="1.14.13.9" evidence="9"/>
<keyword evidence="3 9" id="KW-0662">Pyridine nucleotide biosynthesis</keyword>
<evidence type="ECO:0000313" key="12">
    <source>
        <dbReference type="EMBL" id="OQV15914.1"/>
    </source>
</evidence>
<keyword evidence="10" id="KW-0472">Membrane</keyword>
<keyword evidence="4 9" id="KW-0274">FAD</keyword>
<keyword evidence="2 9" id="KW-0285">Flavoprotein</keyword>
<dbReference type="Proteomes" id="UP000192578">
    <property type="component" value="Unassembled WGS sequence"/>
</dbReference>
<dbReference type="GO" id="GO:0005741">
    <property type="term" value="C:mitochondrial outer membrane"/>
    <property type="evidence" value="ECO:0007669"/>
    <property type="project" value="TreeGrafter"/>
</dbReference>
<dbReference type="InterPro" id="IPR002938">
    <property type="entry name" value="FAD-bd"/>
</dbReference>
<comment type="similarity">
    <text evidence="9">Belongs to the aromatic-ring hydroxylase family. KMO subfamily.</text>
</comment>
<dbReference type="UniPathway" id="UPA00253">
    <property type="reaction ID" value="UER00328"/>
</dbReference>
<evidence type="ECO:0000259" key="11">
    <source>
        <dbReference type="Pfam" id="PF01494"/>
    </source>
</evidence>
<keyword evidence="6 9" id="KW-0560">Oxidoreductase</keyword>
<dbReference type="GO" id="GO:0004502">
    <property type="term" value="F:kynurenine 3-monooxygenase activity"/>
    <property type="evidence" value="ECO:0007669"/>
    <property type="project" value="UniProtKB-UniRule"/>
</dbReference>